<dbReference type="Proteomes" id="UP000439123">
    <property type="component" value="Unassembled WGS sequence"/>
</dbReference>
<name>A0A653LBI2_AERVE</name>
<proteinExistence type="predicted"/>
<evidence type="ECO:0000313" key="1">
    <source>
        <dbReference type="EMBL" id="VXA88979.1"/>
    </source>
</evidence>
<accession>A0A653LBI2</accession>
<dbReference type="AlphaFoldDB" id="A0A653LBI2"/>
<gene>
    <name evidence="1" type="ORF">AERO8C_70608</name>
</gene>
<sequence>MVSPSFNLEANLLFMLIFHTFNHY</sequence>
<reference evidence="1 2" key="1">
    <citation type="submission" date="2019-10" db="EMBL/GenBank/DDBJ databases">
        <authorList>
            <person name="Karimi E."/>
        </authorList>
    </citation>
    <scope>NUCLEOTIDE SEQUENCE [LARGE SCALE GENOMIC DNA]</scope>
    <source>
        <strain evidence="1">Aeromonas sp. 8C</strain>
    </source>
</reference>
<protein>
    <submittedName>
        <fullName evidence="1">Uncharacterized protein</fullName>
    </submittedName>
</protein>
<dbReference type="EMBL" id="CABWLC010000020">
    <property type="protein sequence ID" value="VXA88979.1"/>
    <property type="molecule type" value="Genomic_DNA"/>
</dbReference>
<evidence type="ECO:0000313" key="2">
    <source>
        <dbReference type="Proteomes" id="UP000439123"/>
    </source>
</evidence>
<organism evidence="1 2">
    <name type="scientific">Aeromonas veronii</name>
    <dbReference type="NCBI Taxonomy" id="654"/>
    <lineage>
        <taxon>Bacteria</taxon>
        <taxon>Pseudomonadati</taxon>
        <taxon>Pseudomonadota</taxon>
        <taxon>Gammaproteobacteria</taxon>
        <taxon>Aeromonadales</taxon>
        <taxon>Aeromonadaceae</taxon>
        <taxon>Aeromonas</taxon>
    </lineage>
</organism>